<organism evidence="1 2">
    <name type="scientific">Rahnella victoriana</name>
    <dbReference type="NCBI Taxonomy" id="1510570"/>
    <lineage>
        <taxon>Bacteria</taxon>
        <taxon>Pseudomonadati</taxon>
        <taxon>Pseudomonadota</taxon>
        <taxon>Gammaproteobacteria</taxon>
        <taxon>Enterobacterales</taxon>
        <taxon>Yersiniaceae</taxon>
        <taxon>Rahnella</taxon>
    </lineage>
</organism>
<protein>
    <submittedName>
        <fullName evidence="1">Uncharacterized protein</fullName>
    </submittedName>
</protein>
<comment type="caution">
    <text evidence="1">The sequence shown here is derived from an EMBL/GenBank/DDBJ whole genome shotgun (WGS) entry which is preliminary data.</text>
</comment>
<name>A0ABS0DTW4_9GAMM</name>
<dbReference type="Proteomes" id="UP000600307">
    <property type="component" value="Unassembled WGS sequence"/>
</dbReference>
<sequence length="141" mass="16373">MIIIHKDHYIPTGKMIEDVLDPTIFSLIEKKHGSLAIKKERIYYMTIEEFERLIEVCKVKDITITSVIDACLDNDSDPNTQKFNVMMHLNKIAPGGVPDRDNIIKSKEYLFDEILESMGESSSNWDGKVEEFLQIRNYLMM</sequence>
<accession>A0ABS0DTW4</accession>
<evidence type="ECO:0000313" key="1">
    <source>
        <dbReference type="EMBL" id="MBF7956863.1"/>
    </source>
</evidence>
<proteinExistence type="predicted"/>
<gene>
    <name evidence="1" type="ORF">IV431_14990</name>
</gene>
<reference evidence="1 2" key="1">
    <citation type="submission" date="2020-11" db="EMBL/GenBank/DDBJ databases">
        <title>Taxonomic investigation of Rahnella spp.</title>
        <authorList>
            <person name="Lee S.D."/>
        </authorList>
    </citation>
    <scope>NUCLEOTIDE SEQUENCE [LARGE SCALE GENOMIC DNA]</scope>
    <source>
        <strain evidence="1 2">SAP-10</strain>
    </source>
</reference>
<evidence type="ECO:0000313" key="2">
    <source>
        <dbReference type="Proteomes" id="UP000600307"/>
    </source>
</evidence>
<keyword evidence="2" id="KW-1185">Reference proteome</keyword>
<dbReference type="EMBL" id="JADOBH010000002">
    <property type="protein sequence ID" value="MBF7956863.1"/>
    <property type="molecule type" value="Genomic_DNA"/>
</dbReference>